<dbReference type="RefSeq" id="WP_243855833.1">
    <property type="nucleotide sequence ID" value="NZ_JAASQR010000004.1"/>
</dbReference>
<keyword evidence="3" id="KW-1185">Reference proteome</keyword>
<feature type="domain" description="EAL" evidence="1">
    <location>
        <begin position="148"/>
        <end position="403"/>
    </location>
</feature>
<evidence type="ECO:0000313" key="3">
    <source>
        <dbReference type="Proteomes" id="UP000576821"/>
    </source>
</evidence>
<dbReference type="GO" id="GO:0071111">
    <property type="term" value="F:cyclic-guanylate-specific phosphodiesterase activity"/>
    <property type="evidence" value="ECO:0007669"/>
    <property type="project" value="InterPro"/>
</dbReference>
<dbReference type="SMART" id="SM00052">
    <property type="entry name" value="EAL"/>
    <property type="match status" value="1"/>
</dbReference>
<dbReference type="SUPFAM" id="SSF141868">
    <property type="entry name" value="EAL domain-like"/>
    <property type="match status" value="1"/>
</dbReference>
<sequence length="424" mass="46683">MATRTVGQLVVIRLNNHLPIEIIFGQDAATRAMEHLRRLAERHFGRATLCRIHRNEVELVVQQVPMRCLPAGLLTENLCYALADEPFRWDDEDMLLSVSAGWASIDTADAPLEGPHVDQARARLALSCLSGAQPVLSSDEATTHYRKDMVAAAKLMRLARRGAAFFTWRPVARPDDPGVILYYEALLRRVGHMGEQTDCADSYAALERLGMAHLLDRRLLADVLEELENDPAACLSVAMSSQSLSLNLQGEGAGWNDAIERLKRDPELAGRLVIEIADNSGIPHLRDAVNFVRALRDLGVRIAVGHFGSGQASMAQLMALSPDAVKLDSAFMRTAYKSERNRLRIGHLIGLARTMSPIVILDGVDSPWHMHLAREEGAEWVAGSHLGRPSLRRGWLNADYGDSVAGLAAFNAAFRPMGELRLTN</sequence>
<dbReference type="InterPro" id="IPR035919">
    <property type="entry name" value="EAL_sf"/>
</dbReference>
<accession>A0A846M8G1</accession>
<name>A0A846M8G1_9SPHN</name>
<dbReference type="AlphaFoldDB" id="A0A846M8G1"/>
<dbReference type="Proteomes" id="UP000576821">
    <property type="component" value="Unassembled WGS sequence"/>
</dbReference>
<protein>
    <submittedName>
        <fullName evidence="2">EAL domain-containing protein (Putative c-di-GMP-specific phosphodiesterase class I)</fullName>
    </submittedName>
</protein>
<reference evidence="2 3" key="1">
    <citation type="submission" date="2020-03" db="EMBL/GenBank/DDBJ databases">
        <title>Genomic Encyclopedia of Type Strains, Phase IV (KMG-IV): sequencing the most valuable type-strain genomes for metagenomic binning, comparative biology and taxonomic classification.</title>
        <authorList>
            <person name="Goeker M."/>
        </authorList>
    </citation>
    <scope>NUCLEOTIDE SEQUENCE [LARGE SCALE GENOMIC DNA]</scope>
    <source>
        <strain evidence="2 3">DSM 21299</strain>
    </source>
</reference>
<dbReference type="InterPro" id="IPR050706">
    <property type="entry name" value="Cyclic-di-GMP_PDE-like"/>
</dbReference>
<dbReference type="PANTHER" id="PTHR33121">
    <property type="entry name" value="CYCLIC DI-GMP PHOSPHODIESTERASE PDEF"/>
    <property type="match status" value="1"/>
</dbReference>
<dbReference type="CDD" id="cd01948">
    <property type="entry name" value="EAL"/>
    <property type="match status" value="1"/>
</dbReference>
<evidence type="ECO:0000313" key="2">
    <source>
        <dbReference type="EMBL" id="NIJ18119.1"/>
    </source>
</evidence>
<dbReference type="EMBL" id="JAASQR010000004">
    <property type="protein sequence ID" value="NIJ18119.1"/>
    <property type="molecule type" value="Genomic_DNA"/>
</dbReference>
<dbReference type="InterPro" id="IPR001633">
    <property type="entry name" value="EAL_dom"/>
</dbReference>
<dbReference type="Pfam" id="PF00563">
    <property type="entry name" value="EAL"/>
    <property type="match status" value="1"/>
</dbReference>
<evidence type="ECO:0000259" key="1">
    <source>
        <dbReference type="PROSITE" id="PS50883"/>
    </source>
</evidence>
<proteinExistence type="predicted"/>
<dbReference type="PROSITE" id="PS50883">
    <property type="entry name" value="EAL"/>
    <property type="match status" value="1"/>
</dbReference>
<dbReference type="PANTHER" id="PTHR33121:SF23">
    <property type="entry name" value="CYCLIC DI-GMP PHOSPHODIESTERASE PDEB"/>
    <property type="match status" value="1"/>
</dbReference>
<dbReference type="Gene3D" id="3.20.20.450">
    <property type="entry name" value="EAL domain"/>
    <property type="match status" value="1"/>
</dbReference>
<organism evidence="2 3">
    <name type="scientific">Sphingobium vermicomposti</name>
    <dbReference type="NCBI Taxonomy" id="529005"/>
    <lineage>
        <taxon>Bacteria</taxon>
        <taxon>Pseudomonadati</taxon>
        <taxon>Pseudomonadota</taxon>
        <taxon>Alphaproteobacteria</taxon>
        <taxon>Sphingomonadales</taxon>
        <taxon>Sphingomonadaceae</taxon>
        <taxon>Sphingobium</taxon>
    </lineage>
</organism>
<gene>
    <name evidence="2" type="ORF">FHS54_003119</name>
</gene>
<comment type="caution">
    <text evidence="2">The sequence shown here is derived from an EMBL/GenBank/DDBJ whole genome shotgun (WGS) entry which is preliminary data.</text>
</comment>